<dbReference type="PANTHER" id="PTHR11228:SF7">
    <property type="entry name" value="PQQA PEPTIDE CYCLASE"/>
    <property type="match status" value="1"/>
</dbReference>
<evidence type="ECO:0000313" key="9">
    <source>
        <dbReference type="Proteomes" id="UP000001037"/>
    </source>
</evidence>
<dbReference type="AlphaFoldDB" id="G0EGR2"/>
<dbReference type="InParanoid" id="G0EGR2"/>
<feature type="domain" description="Radical SAM core" evidence="7">
    <location>
        <begin position="32"/>
        <end position="248"/>
    </location>
</feature>
<keyword evidence="6" id="KW-0411">Iron-sulfur</keyword>
<dbReference type="PANTHER" id="PTHR11228">
    <property type="entry name" value="RADICAL SAM DOMAIN PROTEIN"/>
    <property type="match status" value="1"/>
</dbReference>
<dbReference type="FunCoup" id="G0EGR2">
    <property type="interactions" value="62"/>
</dbReference>
<dbReference type="GO" id="GO:0051539">
    <property type="term" value="F:4 iron, 4 sulfur cluster binding"/>
    <property type="evidence" value="ECO:0007669"/>
    <property type="project" value="UniProtKB-KW"/>
</dbReference>
<dbReference type="GO" id="GO:0006783">
    <property type="term" value="P:heme biosynthetic process"/>
    <property type="evidence" value="ECO:0007669"/>
    <property type="project" value="TreeGrafter"/>
</dbReference>
<dbReference type="GO" id="GO:0046872">
    <property type="term" value="F:metal ion binding"/>
    <property type="evidence" value="ECO:0007669"/>
    <property type="project" value="UniProtKB-KW"/>
</dbReference>
<gene>
    <name evidence="8" type="ordered locus">Pyrfu_1352</name>
</gene>
<dbReference type="InterPro" id="IPR013785">
    <property type="entry name" value="Aldolase_TIM"/>
</dbReference>
<keyword evidence="2" id="KW-0004">4Fe-4S</keyword>
<dbReference type="InterPro" id="IPR023885">
    <property type="entry name" value="4Fe4S-binding_SPASM_dom"/>
</dbReference>
<dbReference type="SMART" id="SM00729">
    <property type="entry name" value="Elp3"/>
    <property type="match status" value="1"/>
</dbReference>
<proteinExistence type="predicted"/>
<dbReference type="STRING" id="694429.Pyrfu_1352"/>
<evidence type="ECO:0000256" key="1">
    <source>
        <dbReference type="ARBA" id="ARBA00001966"/>
    </source>
</evidence>
<dbReference type="eggNOG" id="arCOG00938">
    <property type="taxonomic scope" value="Archaea"/>
</dbReference>
<organism evidence="8 9">
    <name type="scientific">Pyrolobus fumarii (strain DSM 11204 / 1A)</name>
    <dbReference type="NCBI Taxonomy" id="694429"/>
    <lineage>
        <taxon>Archaea</taxon>
        <taxon>Thermoproteota</taxon>
        <taxon>Thermoprotei</taxon>
        <taxon>Desulfurococcales</taxon>
        <taxon>Pyrodictiaceae</taxon>
        <taxon>Pyrolobus</taxon>
    </lineage>
</organism>
<evidence type="ECO:0000256" key="4">
    <source>
        <dbReference type="ARBA" id="ARBA00022723"/>
    </source>
</evidence>
<evidence type="ECO:0000313" key="8">
    <source>
        <dbReference type="EMBL" id="AEM39210.1"/>
    </source>
</evidence>
<dbReference type="InterPro" id="IPR017200">
    <property type="entry name" value="PqqE-like"/>
</dbReference>
<dbReference type="CDD" id="cd01335">
    <property type="entry name" value="Radical_SAM"/>
    <property type="match status" value="1"/>
</dbReference>
<keyword evidence="9" id="KW-1185">Reference proteome</keyword>
<dbReference type="Pfam" id="PF04055">
    <property type="entry name" value="Radical_SAM"/>
    <property type="match status" value="1"/>
</dbReference>
<dbReference type="SUPFAM" id="SSF102114">
    <property type="entry name" value="Radical SAM enzymes"/>
    <property type="match status" value="1"/>
</dbReference>
<keyword evidence="5" id="KW-0408">Iron</keyword>
<sequence length="404" mass="45161">MIPVTVMVTGRGTVSTRLKGHYGRGRPSRFTDVLRPVVFWNITYQCNLKCAHCYIRALAEKSPDELSTSEAVRVAKEIAEIGSPLVIFSGGEPLLRRDLFEIASVFRGTRTRPALSTNGTLIDEVVANELKKAGFVYVGVSIDSINPVWHDEFRGVKGAFEAAIRGVRASVEAGIPTGLRTTITRENAKEVPRVLELAEELGAERLSYYILDTVGRGVGLREYLPTPEQLKWVADRLVEEAKKHENVEIEIVRANFVGIYLADKLASTKEEFMEYLAMLQGQGDCGRKTVSIYPNGEVRPCQFIDWVSLGNVKEQDLRHILRPDNPNLQPYLEIHKRLRGEKCGKCPFRYVCGGGSRSRARIVTGDEWGDDPACFIDPIEIARKWGLDPSKPILPEDLAPYMKS</sequence>
<evidence type="ECO:0000256" key="5">
    <source>
        <dbReference type="ARBA" id="ARBA00023004"/>
    </source>
</evidence>
<accession>G0EGR2</accession>
<dbReference type="InterPro" id="IPR006638">
    <property type="entry name" value="Elp3/MiaA/NifB-like_rSAM"/>
</dbReference>
<dbReference type="SFLD" id="SFLDS00029">
    <property type="entry name" value="Radical_SAM"/>
    <property type="match status" value="1"/>
</dbReference>
<dbReference type="OrthoDB" id="30736at2157"/>
<dbReference type="Pfam" id="PF13186">
    <property type="entry name" value="SPASM"/>
    <property type="match status" value="1"/>
</dbReference>
<dbReference type="Gene3D" id="3.20.20.70">
    <property type="entry name" value="Aldolase class I"/>
    <property type="match status" value="1"/>
</dbReference>
<dbReference type="GO" id="GO:0003824">
    <property type="term" value="F:catalytic activity"/>
    <property type="evidence" value="ECO:0007669"/>
    <property type="project" value="InterPro"/>
</dbReference>
<dbReference type="RefSeq" id="WP_014026887.1">
    <property type="nucleotide sequence ID" value="NC_015931.1"/>
</dbReference>
<keyword evidence="4" id="KW-0479">Metal-binding</keyword>
<evidence type="ECO:0000256" key="2">
    <source>
        <dbReference type="ARBA" id="ARBA00022485"/>
    </source>
</evidence>
<comment type="cofactor">
    <cofactor evidence="1">
        <name>[4Fe-4S] cluster</name>
        <dbReference type="ChEBI" id="CHEBI:49883"/>
    </cofactor>
</comment>
<evidence type="ECO:0000256" key="3">
    <source>
        <dbReference type="ARBA" id="ARBA00022691"/>
    </source>
</evidence>
<name>G0EGR2_PYRF1</name>
<dbReference type="GeneID" id="11138537"/>
<dbReference type="InterPro" id="IPR050377">
    <property type="entry name" value="Radical_SAM_PqqE_MftC-like"/>
</dbReference>
<dbReference type="KEGG" id="pfm:Pyrfu_1352"/>
<dbReference type="InterPro" id="IPR007197">
    <property type="entry name" value="rSAM"/>
</dbReference>
<dbReference type="PIRSF" id="PIRSF037420">
    <property type="entry name" value="PQQ_syn_pqqE"/>
    <property type="match status" value="1"/>
</dbReference>
<dbReference type="SFLD" id="SFLDG01386">
    <property type="entry name" value="main_SPASM_domain-containing"/>
    <property type="match status" value="1"/>
</dbReference>
<dbReference type="SFLD" id="SFLDG01067">
    <property type="entry name" value="SPASM/twitch_domain_containing"/>
    <property type="match status" value="1"/>
</dbReference>
<keyword evidence="3" id="KW-0949">S-adenosyl-L-methionine</keyword>
<dbReference type="InterPro" id="IPR058240">
    <property type="entry name" value="rSAM_sf"/>
</dbReference>
<dbReference type="NCBIfam" id="TIGR04085">
    <property type="entry name" value="rSAM_more_4Fe4S"/>
    <property type="match status" value="1"/>
</dbReference>
<evidence type="ECO:0000256" key="6">
    <source>
        <dbReference type="ARBA" id="ARBA00023014"/>
    </source>
</evidence>
<reference evidence="8 9" key="1">
    <citation type="journal article" date="2011" name="Stand. Genomic Sci.">
        <title>Complete genome sequence of the hyperthermophilic chemolithoautotroph Pyrolobus fumarii type strain (1A).</title>
        <authorList>
            <person name="Anderson I."/>
            <person name="Goker M."/>
            <person name="Nolan M."/>
            <person name="Lucas S."/>
            <person name="Hammon N."/>
            <person name="Deshpande S."/>
            <person name="Cheng J.F."/>
            <person name="Tapia R."/>
            <person name="Han C."/>
            <person name="Goodwin L."/>
            <person name="Pitluck S."/>
            <person name="Huntemann M."/>
            <person name="Liolios K."/>
            <person name="Ivanova N."/>
            <person name="Pagani I."/>
            <person name="Mavromatis K."/>
            <person name="Ovchinikova G."/>
            <person name="Pati A."/>
            <person name="Chen A."/>
            <person name="Palaniappan K."/>
            <person name="Land M."/>
            <person name="Hauser L."/>
            <person name="Brambilla E.M."/>
            <person name="Huber H."/>
            <person name="Yasawong M."/>
            <person name="Rohde M."/>
            <person name="Spring S."/>
            <person name="Abt B."/>
            <person name="Sikorski J."/>
            <person name="Wirth R."/>
            <person name="Detter J.C."/>
            <person name="Woyke T."/>
            <person name="Bristow J."/>
            <person name="Eisen J.A."/>
            <person name="Markowitz V."/>
            <person name="Hugenholtz P."/>
            <person name="Kyrpides N.C."/>
            <person name="Klenk H.P."/>
            <person name="Lapidus A."/>
        </authorList>
    </citation>
    <scope>NUCLEOTIDE SEQUENCE [LARGE SCALE GENOMIC DNA]</scope>
    <source>
        <strain evidence="9">DSM 11204 / 1A</strain>
    </source>
</reference>
<dbReference type="PROSITE" id="PS51918">
    <property type="entry name" value="RADICAL_SAM"/>
    <property type="match status" value="1"/>
</dbReference>
<protein>
    <submittedName>
        <fullName evidence="8">Radical SAM domain protein</fullName>
    </submittedName>
</protein>
<dbReference type="EMBL" id="CP002838">
    <property type="protein sequence ID" value="AEM39210.1"/>
    <property type="molecule type" value="Genomic_DNA"/>
</dbReference>
<evidence type="ECO:0000259" key="7">
    <source>
        <dbReference type="PROSITE" id="PS51918"/>
    </source>
</evidence>
<dbReference type="Proteomes" id="UP000001037">
    <property type="component" value="Chromosome"/>
</dbReference>
<dbReference type="HOGENOM" id="CLU_009273_4_0_2"/>